<dbReference type="InterPro" id="IPR003358">
    <property type="entry name" value="tRNA_(Gua-N-7)_MeTrfase_Trmb"/>
</dbReference>
<evidence type="ECO:0000256" key="1">
    <source>
        <dbReference type="ARBA" id="ARBA00000142"/>
    </source>
</evidence>
<evidence type="ECO:0000256" key="7">
    <source>
        <dbReference type="ARBA" id="ARBA00060552"/>
    </source>
</evidence>
<evidence type="ECO:0000256" key="8">
    <source>
        <dbReference type="ARBA" id="ARBA00060767"/>
    </source>
</evidence>
<comment type="caution">
    <text evidence="10">The sequence shown here is derived from an EMBL/GenBank/DDBJ whole genome shotgun (WGS) entry which is preliminary data.</text>
</comment>
<comment type="pathway">
    <text evidence="7 9">tRNA modification; N(7)-methylguanine-tRNA biosynthesis.</text>
</comment>
<feature type="binding site" evidence="9">
    <location>
        <position position="122"/>
    </location>
    <ligand>
        <name>substrate</name>
    </ligand>
</feature>
<name>A0A942TF80_9BACI</name>
<reference evidence="10 11" key="1">
    <citation type="submission" date="2021-05" db="EMBL/GenBank/DDBJ databases">
        <title>Novel Bacillus species.</title>
        <authorList>
            <person name="Liu G."/>
        </authorList>
    </citation>
    <scope>NUCLEOTIDE SEQUENCE [LARGE SCALE GENOMIC DNA]</scope>
    <source>
        <strain evidence="11">FJAT-49780</strain>
    </source>
</reference>
<dbReference type="RefSeq" id="WP_213124208.1">
    <property type="nucleotide sequence ID" value="NZ_JAGYPG010000001.1"/>
</dbReference>
<dbReference type="InterPro" id="IPR055361">
    <property type="entry name" value="tRNA_methyltr_TrmB_bact"/>
</dbReference>
<dbReference type="InterPro" id="IPR029063">
    <property type="entry name" value="SAM-dependent_MTases_sf"/>
</dbReference>
<dbReference type="FunFam" id="3.40.50.150:FF:000035">
    <property type="entry name" value="tRNA (guanine-N(7)-)-methyltransferase"/>
    <property type="match status" value="1"/>
</dbReference>
<feature type="binding site" evidence="9">
    <location>
        <begin position="191"/>
        <end position="194"/>
    </location>
    <ligand>
        <name>substrate</name>
    </ligand>
</feature>
<evidence type="ECO:0000313" key="10">
    <source>
        <dbReference type="EMBL" id="MBS4195074.1"/>
    </source>
</evidence>
<comment type="catalytic activity">
    <reaction evidence="1 9">
        <text>guanosine(46) in tRNA + S-adenosyl-L-methionine = N(7)-methylguanosine(46) in tRNA + S-adenosyl-L-homocysteine</text>
        <dbReference type="Rhea" id="RHEA:42708"/>
        <dbReference type="Rhea" id="RHEA-COMP:10188"/>
        <dbReference type="Rhea" id="RHEA-COMP:10189"/>
        <dbReference type="ChEBI" id="CHEBI:57856"/>
        <dbReference type="ChEBI" id="CHEBI:59789"/>
        <dbReference type="ChEBI" id="CHEBI:74269"/>
        <dbReference type="ChEBI" id="CHEBI:74480"/>
        <dbReference type="EC" id="2.1.1.33"/>
    </reaction>
</comment>
<dbReference type="CDD" id="cd02440">
    <property type="entry name" value="AdoMet_MTases"/>
    <property type="match status" value="1"/>
</dbReference>
<dbReference type="PROSITE" id="PS51625">
    <property type="entry name" value="SAM_MT_TRMB"/>
    <property type="match status" value="1"/>
</dbReference>
<dbReference type="GO" id="GO:0008176">
    <property type="term" value="F:tRNA (guanine(46)-N7)-methyltransferase activity"/>
    <property type="evidence" value="ECO:0007669"/>
    <property type="project" value="UniProtKB-UniRule"/>
</dbReference>
<proteinExistence type="inferred from homology"/>
<keyword evidence="5 9" id="KW-0949">S-adenosyl-L-methionine</keyword>
<dbReference type="EC" id="2.1.1.33" evidence="9"/>
<accession>A0A942TF80</accession>
<dbReference type="GO" id="GO:0043527">
    <property type="term" value="C:tRNA methyltransferase complex"/>
    <property type="evidence" value="ECO:0007669"/>
    <property type="project" value="TreeGrafter"/>
</dbReference>
<keyword evidence="11" id="KW-1185">Reference proteome</keyword>
<dbReference type="SUPFAM" id="SSF53335">
    <property type="entry name" value="S-adenosyl-L-methionine-dependent methyltransferases"/>
    <property type="match status" value="1"/>
</dbReference>
<keyword evidence="6 9" id="KW-0819">tRNA processing</keyword>
<dbReference type="HAMAP" id="MF_01057">
    <property type="entry name" value="tRNA_methyltr_TrmB"/>
    <property type="match status" value="1"/>
</dbReference>
<dbReference type="AlphaFoldDB" id="A0A942TF80"/>
<feature type="binding site" evidence="9">
    <location>
        <position position="44"/>
    </location>
    <ligand>
        <name>S-adenosyl-L-methionine</name>
        <dbReference type="ChEBI" id="CHEBI:59789"/>
    </ligand>
</feature>
<dbReference type="EMBL" id="JAGYPG010000001">
    <property type="protein sequence ID" value="MBS4195074.1"/>
    <property type="molecule type" value="Genomic_DNA"/>
</dbReference>
<evidence type="ECO:0000256" key="9">
    <source>
        <dbReference type="HAMAP-Rule" id="MF_01057"/>
    </source>
</evidence>
<evidence type="ECO:0000256" key="3">
    <source>
        <dbReference type="ARBA" id="ARBA00022603"/>
    </source>
</evidence>
<keyword evidence="4 9" id="KW-0808">Transferase</keyword>
<organism evidence="10 11">
    <name type="scientific">Lederbergia citri</name>
    <dbReference type="NCBI Taxonomy" id="2833580"/>
    <lineage>
        <taxon>Bacteria</taxon>
        <taxon>Bacillati</taxon>
        <taxon>Bacillota</taxon>
        <taxon>Bacilli</taxon>
        <taxon>Bacillales</taxon>
        <taxon>Bacillaceae</taxon>
        <taxon>Lederbergia</taxon>
    </lineage>
</organism>
<keyword evidence="3 9" id="KW-0489">Methyltransferase</keyword>
<dbReference type="Pfam" id="PF02390">
    <property type="entry name" value="Methyltransf_4"/>
    <property type="match status" value="1"/>
</dbReference>
<evidence type="ECO:0000256" key="6">
    <source>
        <dbReference type="ARBA" id="ARBA00022694"/>
    </source>
</evidence>
<feature type="binding site" evidence="9">
    <location>
        <position position="118"/>
    </location>
    <ligand>
        <name>S-adenosyl-L-methionine</name>
        <dbReference type="ChEBI" id="CHEBI:59789"/>
    </ligand>
</feature>
<comment type="function">
    <text evidence="2 9">Catalyzes the formation of N(7)-methylguanine at position 46 (m7G46) in tRNA.</text>
</comment>
<feature type="binding site" evidence="9">
    <location>
        <position position="96"/>
    </location>
    <ligand>
        <name>S-adenosyl-L-methionine</name>
        <dbReference type="ChEBI" id="CHEBI:59789"/>
    </ligand>
</feature>
<feature type="binding site" evidence="9">
    <location>
        <position position="154"/>
    </location>
    <ligand>
        <name>substrate</name>
    </ligand>
</feature>
<evidence type="ECO:0000256" key="2">
    <source>
        <dbReference type="ARBA" id="ARBA00003015"/>
    </source>
</evidence>
<evidence type="ECO:0000256" key="4">
    <source>
        <dbReference type="ARBA" id="ARBA00022679"/>
    </source>
</evidence>
<dbReference type="NCBIfam" id="TIGR00091">
    <property type="entry name" value="tRNA (guanosine(46)-N7)-methyltransferase TrmB"/>
    <property type="match status" value="1"/>
</dbReference>
<evidence type="ECO:0000256" key="5">
    <source>
        <dbReference type="ARBA" id="ARBA00022691"/>
    </source>
</evidence>
<protein>
    <recommendedName>
        <fullName evidence="9">tRNA (guanine-N(7)-)-methyltransferase</fullName>
        <ecNumber evidence="9">2.1.1.33</ecNumber>
    </recommendedName>
    <alternativeName>
        <fullName evidence="9">tRNA (guanine(46)-N(7))-methyltransferase</fullName>
    </alternativeName>
    <alternativeName>
        <fullName evidence="9">tRNA(m7G46)-methyltransferase</fullName>
    </alternativeName>
</protein>
<evidence type="ECO:0000313" key="11">
    <source>
        <dbReference type="Proteomes" id="UP000681414"/>
    </source>
</evidence>
<gene>
    <name evidence="9 10" type="primary">trmB</name>
    <name evidence="10" type="ORF">KHA97_08275</name>
</gene>
<dbReference type="Proteomes" id="UP000681414">
    <property type="component" value="Unassembled WGS sequence"/>
</dbReference>
<sequence length="211" mass="24828">MRLRHKPWAKEKIENYPQYVIPNPAQYRGNWDALFKNNQPVHIEVGTGKGRFVTEMAKANPDINYIGIELQESVIVAALDRLIEAELPNVKLLNTNGEDLQEFFAKGDVERIYLNFSDPWPKNRHEKRRLTHDSFLRIYEEILIDNGEIHFKTDNRGLFEYSLVSFTNFGLRLKFVSLDLHKSDFEGNIMTEYEEKFSSKGHPIYRCEVKY</sequence>
<dbReference type="PANTHER" id="PTHR23417">
    <property type="entry name" value="3-DEOXY-D-MANNO-OCTULOSONIC-ACID TRANSFERASE/TRNA GUANINE-N 7 - -METHYLTRANSFERASE"/>
    <property type="match status" value="1"/>
</dbReference>
<dbReference type="NCBIfam" id="NF001080">
    <property type="entry name" value="PRK00121.2-2"/>
    <property type="match status" value="1"/>
</dbReference>
<feature type="region of interest" description="Interaction with RNA" evidence="9">
    <location>
        <begin position="124"/>
        <end position="129"/>
    </location>
</feature>
<dbReference type="PANTHER" id="PTHR23417:SF14">
    <property type="entry name" value="PENTACOTRIPEPTIDE-REPEAT REGION OF PRORP DOMAIN-CONTAINING PROTEIN"/>
    <property type="match status" value="1"/>
</dbReference>
<comment type="similarity">
    <text evidence="8 9">Belongs to the class I-like SAM-binding methyltransferase superfamily. TrmB family.</text>
</comment>
<dbReference type="Gene3D" id="3.40.50.150">
    <property type="entry name" value="Vaccinia Virus protein VP39"/>
    <property type="match status" value="1"/>
</dbReference>
<feature type="binding site" evidence="9">
    <location>
        <position position="69"/>
    </location>
    <ligand>
        <name>S-adenosyl-L-methionine</name>
        <dbReference type="ChEBI" id="CHEBI:59789"/>
    </ligand>
</feature>